<name>A0A927RM51_9ACTN</name>
<dbReference type="EMBL" id="JADBEM010000001">
    <property type="protein sequence ID" value="MBE1608553.1"/>
    <property type="molecule type" value="Genomic_DNA"/>
</dbReference>
<evidence type="ECO:0000313" key="6">
    <source>
        <dbReference type="Proteomes" id="UP000638648"/>
    </source>
</evidence>
<sequence length="389" mass="42339">MVNELMPETPENDDYANRWLKATLELTQALQKQTSVRGGLRLVTQRLRVVSGADYVAIGLTDPHLPVGTAFIEVVDGMGFEDVSGNFPHASERSELWTNVIQSNKAVISSDIPLHPGFQPPAELAEALSTLGPGMYLPLAVSGNAFGVLVAGWRRGSSFETISTIVPLMQMFTDVVALALQQVRTHSMVLEDRERIAGELRDTILVRLFDIGTRMHVISGMVGQTEMRRRLQDTINELDGTIRQISATVFALSDARTPSRLPLSAQVLEEVEAVSNTFNQTPRLVVHGPLNGLPEWLEQELVLAVRESLADAATHQAVSNIEVFVQVTADKLALTVSDDGQAGKRLASGSVPVRLRKRARQLGGTCTVRADGPTGNILSWQVPLHGMSD</sequence>
<dbReference type="GO" id="GO:0000160">
    <property type="term" value="P:phosphorelay signal transduction system"/>
    <property type="evidence" value="ECO:0007669"/>
    <property type="project" value="UniProtKB-KW"/>
</dbReference>
<keyword evidence="1" id="KW-0808">Transferase</keyword>
<dbReference type="RefSeq" id="WP_192752315.1">
    <property type="nucleotide sequence ID" value="NZ_BAABJL010000097.1"/>
</dbReference>
<dbReference type="Gene3D" id="3.30.565.10">
    <property type="entry name" value="Histidine kinase-like ATPase, C-terminal domain"/>
    <property type="match status" value="1"/>
</dbReference>
<dbReference type="InterPro" id="IPR003018">
    <property type="entry name" value="GAF"/>
</dbReference>
<dbReference type="PANTHER" id="PTHR24421">
    <property type="entry name" value="NITRATE/NITRITE SENSOR PROTEIN NARX-RELATED"/>
    <property type="match status" value="1"/>
</dbReference>
<keyword evidence="2 5" id="KW-0418">Kinase</keyword>
<dbReference type="SUPFAM" id="SSF55781">
    <property type="entry name" value="GAF domain-like"/>
    <property type="match status" value="1"/>
</dbReference>
<dbReference type="InterPro" id="IPR036890">
    <property type="entry name" value="HATPase_C_sf"/>
</dbReference>
<dbReference type="Gene3D" id="3.30.450.40">
    <property type="match status" value="1"/>
</dbReference>
<keyword evidence="3" id="KW-0902">Two-component regulatory system</keyword>
<evidence type="ECO:0000313" key="5">
    <source>
        <dbReference type="EMBL" id="MBE1608553.1"/>
    </source>
</evidence>
<dbReference type="InterPro" id="IPR029016">
    <property type="entry name" value="GAF-like_dom_sf"/>
</dbReference>
<evidence type="ECO:0000259" key="4">
    <source>
        <dbReference type="Pfam" id="PF13185"/>
    </source>
</evidence>
<feature type="domain" description="GAF" evidence="4">
    <location>
        <begin position="40"/>
        <end position="181"/>
    </location>
</feature>
<evidence type="ECO:0000256" key="2">
    <source>
        <dbReference type="ARBA" id="ARBA00022777"/>
    </source>
</evidence>
<evidence type="ECO:0000256" key="3">
    <source>
        <dbReference type="ARBA" id="ARBA00023012"/>
    </source>
</evidence>
<dbReference type="GO" id="GO:0016301">
    <property type="term" value="F:kinase activity"/>
    <property type="evidence" value="ECO:0007669"/>
    <property type="project" value="UniProtKB-KW"/>
</dbReference>
<dbReference type="Proteomes" id="UP000638648">
    <property type="component" value="Unassembled WGS sequence"/>
</dbReference>
<accession>A0A927RM51</accession>
<protein>
    <submittedName>
        <fullName evidence="5">Signal transduction histidine kinase</fullName>
    </submittedName>
</protein>
<organism evidence="5 6">
    <name type="scientific">Actinopolymorpha pittospori</name>
    <dbReference type="NCBI Taxonomy" id="648752"/>
    <lineage>
        <taxon>Bacteria</taxon>
        <taxon>Bacillati</taxon>
        <taxon>Actinomycetota</taxon>
        <taxon>Actinomycetes</taxon>
        <taxon>Propionibacteriales</taxon>
        <taxon>Actinopolymorphaceae</taxon>
        <taxon>Actinopolymorpha</taxon>
    </lineage>
</organism>
<keyword evidence="6" id="KW-1185">Reference proteome</keyword>
<comment type="caution">
    <text evidence="5">The sequence shown here is derived from an EMBL/GenBank/DDBJ whole genome shotgun (WGS) entry which is preliminary data.</text>
</comment>
<dbReference type="PANTHER" id="PTHR24421:SF56">
    <property type="entry name" value="OXYGEN SENSOR HISTIDINE KINASE RESPONSE REGULATOR DOST"/>
    <property type="match status" value="1"/>
</dbReference>
<dbReference type="InterPro" id="IPR050482">
    <property type="entry name" value="Sensor_HK_TwoCompSys"/>
</dbReference>
<evidence type="ECO:0000256" key="1">
    <source>
        <dbReference type="ARBA" id="ARBA00022679"/>
    </source>
</evidence>
<gene>
    <name evidence="5" type="ORF">HEB94_005401</name>
</gene>
<dbReference type="Pfam" id="PF13185">
    <property type="entry name" value="GAF_2"/>
    <property type="match status" value="1"/>
</dbReference>
<proteinExistence type="predicted"/>
<reference evidence="5" key="1">
    <citation type="submission" date="2020-10" db="EMBL/GenBank/DDBJ databases">
        <title>Sequencing the genomes of 1000 actinobacteria strains.</title>
        <authorList>
            <person name="Klenk H.-P."/>
        </authorList>
    </citation>
    <scope>NUCLEOTIDE SEQUENCE</scope>
    <source>
        <strain evidence="5">DSM 45354</strain>
    </source>
</reference>
<dbReference type="AlphaFoldDB" id="A0A927RM51"/>